<dbReference type="AlphaFoldDB" id="A0A089L886"/>
<dbReference type="Proteomes" id="UP000029518">
    <property type="component" value="Chromosome"/>
</dbReference>
<gene>
    <name evidence="6" type="ORF">PBOR_04630</name>
</gene>
<keyword evidence="3" id="KW-0010">Activator</keyword>
<evidence type="ECO:0000256" key="2">
    <source>
        <dbReference type="ARBA" id="ARBA00023125"/>
    </source>
</evidence>
<dbReference type="Pfam" id="PF13411">
    <property type="entry name" value="MerR_1"/>
    <property type="match status" value="1"/>
</dbReference>
<dbReference type="PROSITE" id="PS50937">
    <property type="entry name" value="HTH_MERR_2"/>
    <property type="match status" value="1"/>
</dbReference>
<dbReference type="CDD" id="cd01106">
    <property type="entry name" value="HTH_TipAL-Mta"/>
    <property type="match status" value="1"/>
</dbReference>
<dbReference type="SMART" id="SM00422">
    <property type="entry name" value="HTH_MERR"/>
    <property type="match status" value="1"/>
</dbReference>
<dbReference type="InterPro" id="IPR047057">
    <property type="entry name" value="MerR_fam"/>
</dbReference>
<dbReference type="PANTHER" id="PTHR30204:SF90">
    <property type="entry name" value="HTH-TYPE TRANSCRIPTIONAL ACTIVATOR MTA"/>
    <property type="match status" value="1"/>
</dbReference>
<dbReference type="GO" id="GO:0003677">
    <property type="term" value="F:DNA binding"/>
    <property type="evidence" value="ECO:0007669"/>
    <property type="project" value="UniProtKB-KW"/>
</dbReference>
<keyword evidence="2" id="KW-0238">DNA-binding</keyword>
<dbReference type="Pfam" id="PF07739">
    <property type="entry name" value="TipAS"/>
    <property type="match status" value="1"/>
</dbReference>
<dbReference type="Gene3D" id="1.10.1660.10">
    <property type="match status" value="1"/>
</dbReference>
<dbReference type="Gene3D" id="1.10.490.50">
    <property type="entry name" value="Antibiotic binding domain of TipA-like multidrug resistance regulators"/>
    <property type="match status" value="1"/>
</dbReference>
<dbReference type="OrthoDB" id="9814833at2"/>
<organism evidence="6 7">
    <name type="scientific">Paenibacillus borealis</name>
    <dbReference type="NCBI Taxonomy" id="160799"/>
    <lineage>
        <taxon>Bacteria</taxon>
        <taxon>Bacillati</taxon>
        <taxon>Bacillota</taxon>
        <taxon>Bacilli</taxon>
        <taxon>Bacillales</taxon>
        <taxon>Paenibacillaceae</taxon>
        <taxon>Paenibacillus</taxon>
    </lineage>
</organism>
<dbReference type="GO" id="GO:0003700">
    <property type="term" value="F:DNA-binding transcription factor activity"/>
    <property type="evidence" value="ECO:0007669"/>
    <property type="project" value="InterPro"/>
</dbReference>
<dbReference type="PRINTS" id="PR00040">
    <property type="entry name" value="HTHMERR"/>
</dbReference>
<dbReference type="RefSeq" id="WP_042210648.1">
    <property type="nucleotide sequence ID" value="NZ_CP009285.1"/>
</dbReference>
<evidence type="ECO:0000256" key="1">
    <source>
        <dbReference type="ARBA" id="ARBA00023015"/>
    </source>
</evidence>
<dbReference type="InterPro" id="IPR000551">
    <property type="entry name" value="MerR-type_HTH_dom"/>
</dbReference>
<keyword evidence="7" id="KW-1185">Reference proteome</keyword>
<evidence type="ECO:0000259" key="5">
    <source>
        <dbReference type="PROSITE" id="PS50937"/>
    </source>
</evidence>
<dbReference type="KEGG" id="pbd:PBOR_04630"/>
<sequence>MEYTVQKLGALAGISTRTLRYYDEFGILKPARINSSGYRIYGQAEVDRLQQILFYRELGLSLEGIRDIVTSPSFDGARALREHHDKLLQRRQQLDLLIANVEQTLAHTEGRIIMSNDEKFAGFKQKLIDDNEQQYGQEIRENYGEDAVEKSNRKLKSMTEEQYAAIQQLEADMFASLEQAMEDGDSAGELAQQAADLHRQWLSFYWDTYTKEAHAGVAQMYVDDERFTAYYDKRRPGLAGFLRDAVHVYTGAKQ</sequence>
<dbReference type="HOGENOM" id="CLU_060077_0_3_9"/>
<dbReference type="EMBL" id="CP009285">
    <property type="protein sequence ID" value="AIQ56300.1"/>
    <property type="molecule type" value="Genomic_DNA"/>
</dbReference>
<evidence type="ECO:0000313" key="7">
    <source>
        <dbReference type="Proteomes" id="UP000029518"/>
    </source>
</evidence>
<accession>A0A089L886</accession>
<protein>
    <submittedName>
        <fullName evidence="6">MerR family transcriptional regulator</fullName>
    </submittedName>
</protein>
<evidence type="ECO:0000313" key="6">
    <source>
        <dbReference type="EMBL" id="AIQ56300.1"/>
    </source>
</evidence>
<dbReference type="PANTHER" id="PTHR30204">
    <property type="entry name" value="REDOX-CYCLING DRUG-SENSING TRANSCRIPTIONAL ACTIVATOR SOXR"/>
    <property type="match status" value="1"/>
</dbReference>
<dbReference type="SUPFAM" id="SSF89082">
    <property type="entry name" value="Antibiotic binding domain of TipA-like multidrug resistance regulators"/>
    <property type="match status" value="1"/>
</dbReference>
<keyword evidence="4" id="KW-0804">Transcription</keyword>
<dbReference type="InterPro" id="IPR036244">
    <property type="entry name" value="TipA-like_antibiotic-bd"/>
</dbReference>
<reference evidence="6" key="1">
    <citation type="submission" date="2014-08" db="EMBL/GenBank/DDBJ databases">
        <title>Comparative genomics of the Paenibacillus odorifer group.</title>
        <authorList>
            <person name="den Bakker H.C."/>
            <person name="Tsai Y.-C.Y.-C."/>
            <person name="Martin N."/>
            <person name="Korlach J."/>
            <person name="Wiedmann M."/>
        </authorList>
    </citation>
    <scope>NUCLEOTIDE SEQUENCE [LARGE SCALE GENOMIC DNA]</scope>
    <source>
        <strain evidence="6">DSM 13188</strain>
    </source>
</reference>
<feature type="domain" description="HTH merR-type" evidence="5">
    <location>
        <begin position="1"/>
        <end position="71"/>
    </location>
</feature>
<evidence type="ECO:0000256" key="3">
    <source>
        <dbReference type="ARBA" id="ARBA00023159"/>
    </source>
</evidence>
<proteinExistence type="predicted"/>
<dbReference type="InterPro" id="IPR012925">
    <property type="entry name" value="TipAS_dom"/>
</dbReference>
<dbReference type="InterPro" id="IPR009061">
    <property type="entry name" value="DNA-bd_dom_put_sf"/>
</dbReference>
<dbReference type="SUPFAM" id="SSF46955">
    <property type="entry name" value="Putative DNA-binding domain"/>
    <property type="match status" value="1"/>
</dbReference>
<name>A0A089L886_PAEBO</name>
<evidence type="ECO:0000256" key="4">
    <source>
        <dbReference type="ARBA" id="ARBA00023163"/>
    </source>
</evidence>
<keyword evidence="1" id="KW-0805">Transcription regulation</keyword>